<keyword evidence="6" id="KW-1185">Reference proteome</keyword>
<dbReference type="STRING" id="6313.A0A0K0DJF0"/>
<reference evidence="7" key="2">
    <citation type="submission" date="2017-02" db="UniProtKB">
        <authorList>
            <consortium name="WormBaseParasite"/>
        </authorList>
    </citation>
    <scope>IDENTIFICATION</scope>
</reference>
<comment type="cofactor">
    <cofactor evidence="4">
        <name>thiamine diphosphate</name>
        <dbReference type="ChEBI" id="CHEBI:58937"/>
    </cofactor>
</comment>
<evidence type="ECO:0000256" key="2">
    <source>
        <dbReference type="ARBA" id="ARBA00022946"/>
    </source>
</evidence>
<evidence type="ECO:0000256" key="4">
    <source>
        <dbReference type="RuleBase" id="RU365014"/>
    </source>
</evidence>
<comment type="catalytic activity">
    <reaction evidence="4">
        <text>N(6)-[(R)-lipoyl]-L-lysyl-[protein] + 3-methyl-2-oxobutanoate + H(+) = N(6)-[(R)-S(8)-2-methylpropanoyldihydrolipoyl]-L-lysyl-[protein] + CO2</text>
        <dbReference type="Rhea" id="RHEA:13457"/>
        <dbReference type="Rhea" id="RHEA-COMP:10474"/>
        <dbReference type="Rhea" id="RHEA-COMP:10497"/>
        <dbReference type="ChEBI" id="CHEBI:11851"/>
        <dbReference type="ChEBI" id="CHEBI:15378"/>
        <dbReference type="ChEBI" id="CHEBI:16526"/>
        <dbReference type="ChEBI" id="CHEBI:83099"/>
        <dbReference type="ChEBI" id="CHEBI:83142"/>
        <dbReference type="EC" id="1.2.4.4"/>
    </reaction>
</comment>
<dbReference type="Gene3D" id="3.40.50.970">
    <property type="match status" value="1"/>
</dbReference>
<evidence type="ECO:0000256" key="1">
    <source>
        <dbReference type="ARBA" id="ARBA00008646"/>
    </source>
</evidence>
<name>A0A0K0DJF0_ANGCA</name>
<dbReference type="Pfam" id="PF00676">
    <property type="entry name" value="E1_dh"/>
    <property type="match status" value="1"/>
</dbReference>
<keyword evidence="3 4" id="KW-0560">Oxidoreductase</keyword>
<dbReference type="Proteomes" id="UP000035642">
    <property type="component" value="Unassembled WGS sequence"/>
</dbReference>
<keyword evidence="4" id="KW-0786">Thiamine pyrophosphate</keyword>
<dbReference type="PANTHER" id="PTHR43380:SF1">
    <property type="entry name" value="2-OXOISOVALERATE DEHYDROGENASE SUBUNIT ALPHA, MITOCHONDRIAL"/>
    <property type="match status" value="1"/>
</dbReference>
<dbReference type="InterPro" id="IPR001017">
    <property type="entry name" value="DH_E1"/>
</dbReference>
<dbReference type="InterPro" id="IPR050771">
    <property type="entry name" value="Alpha-ketoacid_DH_E1_comp"/>
</dbReference>
<evidence type="ECO:0000259" key="5">
    <source>
        <dbReference type="Pfam" id="PF00676"/>
    </source>
</evidence>
<dbReference type="AlphaFoldDB" id="A0A0K0DJF0"/>
<feature type="domain" description="Dehydrogenase E1 component" evidence="5">
    <location>
        <begin position="28"/>
        <end position="117"/>
    </location>
</feature>
<comment type="similarity">
    <text evidence="1 4">Belongs to the BCKDHA family.</text>
</comment>
<comment type="function">
    <text evidence="4">The branched-chain alpha-keto dehydrogenase complex catalyzes the overall conversion of alpha-keto acids to acyl-CoA and CO(2). It contains multiple copies of three enzymatic components: branched-chain alpha-keto acid decarboxylase (E1), lipoamide acyltransferase (E2) and lipoamide dehydrogenase (E3).</text>
</comment>
<reference evidence="6" key="1">
    <citation type="submission" date="2012-09" db="EMBL/GenBank/DDBJ databases">
        <authorList>
            <person name="Martin A.A."/>
        </authorList>
    </citation>
    <scope>NUCLEOTIDE SEQUENCE</scope>
</reference>
<sequence length="210" mass="24411">MLSRFFLPVTRMPVTLKEFSEKYLGYRKKCPIIFFCRNNGYAISTPTSEQYGGDGIAGKGAGYGLHTIRVDGNDVFAVYNATKAARKLAVENKPVLIEAMTYRLGHHSTSDDSSFYRYVLHDIFYDLQCRKRVLKAFNSAEKEEWAHCHDMFKDVYKLVPNNIDSTLHNELVFREMTNRIKLQRDELDVHVREYKEHYPAHRCLLKSTSL</sequence>
<dbReference type="PANTHER" id="PTHR43380">
    <property type="entry name" value="2-OXOISOVALERATE DEHYDROGENASE SUBUNIT ALPHA, MITOCHONDRIAL"/>
    <property type="match status" value="1"/>
</dbReference>
<protein>
    <recommendedName>
        <fullName evidence="4">2-oxoisovalerate dehydrogenase subunit alpha</fullName>
        <ecNumber evidence="4">1.2.4.4</ecNumber>
    </recommendedName>
    <alternativeName>
        <fullName evidence="4">Branched-chain alpha-keto acid dehydrogenase E1 component alpha chain</fullName>
    </alternativeName>
</protein>
<evidence type="ECO:0000313" key="6">
    <source>
        <dbReference type="Proteomes" id="UP000035642"/>
    </source>
</evidence>
<dbReference type="WBParaSite" id="ACAC_0001152601-mRNA-1">
    <property type="protein sequence ID" value="ACAC_0001152601-mRNA-1"/>
    <property type="gene ID" value="ACAC_0001152601"/>
</dbReference>
<evidence type="ECO:0000256" key="3">
    <source>
        <dbReference type="ARBA" id="ARBA00023002"/>
    </source>
</evidence>
<keyword evidence="2" id="KW-0809">Transit peptide</keyword>
<dbReference type="GO" id="GO:0003863">
    <property type="term" value="F:branched-chain 2-oxo acid dehydrogenase activity"/>
    <property type="evidence" value="ECO:0007669"/>
    <property type="project" value="UniProtKB-EC"/>
</dbReference>
<dbReference type="GO" id="GO:0009083">
    <property type="term" value="P:branched-chain amino acid catabolic process"/>
    <property type="evidence" value="ECO:0007669"/>
    <property type="project" value="TreeGrafter"/>
</dbReference>
<evidence type="ECO:0000313" key="7">
    <source>
        <dbReference type="WBParaSite" id="ACAC_0001152601-mRNA-1"/>
    </source>
</evidence>
<organism evidence="6 7">
    <name type="scientific">Angiostrongylus cantonensis</name>
    <name type="common">Rat lungworm</name>
    <dbReference type="NCBI Taxonomy" id="6313"/>
    <lineage>
        <taxon>Eukaryota</taxon>
        <taxon>Metazoa</taxon>
        <taxon>Ecdysozoa</taxon>
        <taxon>Nematoda</taxon>
        <taxon>Chromadorea</taxon>
        <taxon>Rhabditida</taxon>
        <taxon>Rhabditina</taxon>
        <taxon>Rhabditomorpha</taxon>
        <taxon>Strongyloidea</taxon>
        <taxon>Metastrongylidae</taxon>
        <taxon>Angiostrongylus</taxon>
    </lineage>
</organism>
<dbReference type="EC" id="1.2.4.4" evidence="4"/>
<dbReference type="InterPro" id="IPR029061">
    <property type="entry name" value="THDP-binding"/>
</dbReference>
<accession>A0A0K0DJF0</accession>
<dbReference type="SUPFAM" id="SSF52518">
    <property type="entry name" value="Thiamin diphosphate-binding fold (THDP-binding)"/>
    <property type="match status" value="1"/>
</dbReference>
<proteinExistence type="inferred from homology"/>